<feature type="compositionally biased region" description="Basic and acidic residues" evidence="1">
    <location>
        <begin position="41"/>
        <end position="64"/>
    </location>
</feature>
<dbReference type="PANTHER" id="PTHR36410:SF4">
    <property type="entry name" value="DEHYDRIN"/>
    <property type="match status" value="1"/>
</dbReference>
<proteinExistence type="predicted"/>
<sequence length="126" mass="14222">MINAFKKIRPLPSGTVSFLSPPSRIGRKVTVFSFTTTSDQQKMDKKPDQRKMDKKPENPKEKTGDVMSHSYGEAYATRSDEEGFGGTYGGNQSFQKDNDEVHENHPDYDKTQGSEAKEEEKGRNQT</sequence>
<dbReference type="PANTHER" id="PTHR36410">
    <property type="entry name" value="EXPRESSED PROTEIN"/>
    <property type="match status" value="1"/>
</dbReference>
<dbReference type="AlphaFoldDB" id="A0A8X8BAA2"/>
<accession>A0A8X8BAA2</accession>
<comment type="caution">
    <text evidence="2">The sequence shown here is derived from an EMBL/GenBank/DDBJ whole genome shotgun (WGS) entry which is preliminary data.</text>
</comment>
<evidence type="ECO:0008006" key="4">
    <source>
        <dbReference type="Google" id="ProtNLM"/>
    </source>
</evidence>
<dbReference type="EMBL" id="JAAMPC010000002">
    <property type="protein sequence ID" value="KAG2327262.1"/>
    <property type="molecule type" value="Genomic_DNA"/>
</dbReference>
<gene>
    <name evidence="2" type="ORF">Bca52824_009990</name>
</gene>
<reference evidence="2 3" key="1">
    <citation type="submission" date="2020-02" db="EMBL/GenBank/DDBJ databases">
        <authorList>
            <person name="Ma Q."/>
            <person name="Huang Y."/>
            <person name="Song X."/>
            <person name="Pei D."/>
        </authorList>
    </citation>
    <scope>NUCLEOTIDE SEQUENCE [LARGE SCALE GENOMIC DNA]</scope>
    <source>
        <strain evidence="2">Sxm20200214</strain>
        <tissue evidence="2">Leaf</tissue>
    </source>
</reference>
<protein>
    <recommendedName>
        <fullName evidence="4">Late embryogenesis abundant protein</fullName>
    </recommendedName>
</protein>
<evidence type="ECO:0000256" key="1">
    <source>
        <dbReference type="SAM" id="MobiDB-lite"/>
    </source>
</evidence>
<organism evidence="2 3">
    <name type="scientific">Brassica carinata</name>
    <name type="common">Ethiopian mustard</name>
    <name type="synonym">Abyssinian cabbage</name>
    <dbReference type="NCBI Taxonomy" id="52824"/>
    <lineage>
        <taxon>Eukaryota</taxon>
        <taxon>Viridiplantae</taxon>
        <taxon>Streptophyta</taxon>
        <taxon>Embryophyta</taxon>
        <taxon>Tracheophyta</taxon>
        <taxon>Spermatophyta</taxon>
        <taxon>Magnoliopsida</taxon>
        <taxon>eudicotyledons</taxon>
        <taxon>Gunneridae</taxon>
        <taxon>Pentapetalae</taxon>
        <taxon>rosids</taxon>
        <taxon>malvids</taxon>
        <taxon>Brassicales</taxon>
        <taxon>Brassicaceae</taxon>
        <taxon>Brassiceae</taxon>
        <taxon>Brassica</taxon>
    </lineage>
</organism>
<evidence type="ECO:0000313" key="2">
    <source>
        <dbReference type="EMBL" id="KAG2327262.1"/>
    </source>
</evidence>
<evidence type="ECO:0000313" key="3">
    <source>
        <dbReference type="Proteomes" id="UP000886595"/>
    </source>
</evidence>
<keyword evidence="3" id="KW-1185">Reference proteome</keyword>
<dbReference type="OrthoDB" id="1702799at2759"/>
<name>A0A8X8BAA2_BRACI</name>
<feature type="compositionally biased region" description="Basic and acidic residues" evidence="1">
    <location>
        <begin position="96"/>
        <end position="126"/>
    </location>
</feature>
<dbReference type="Proteomes" id="UP000886595">
    <property type="component" value="Unassembled WGS sequence"/>
</dbReference>
<feature type="region of interest" description="Disordered" evidence="1">
    <location>
        <begin position="1"/>
        <end position="126"/>
    </location>
</feature>